<dbReference type="Gene3D" id="1.20.1280.290">
    <property type="match status" value="1"/>
</dbReference>
<gene>
    <name evidence="9" type="ORF">AAP_06217</name>
</gene>
<evidence type="ECO:0000256" key="4">
    <source>
        <dbReference type="ARBA" id="ARBA00023136"/>
    </source>
</evidence>
<dbReference type="FunFam" id="1.20.1280.290:FF:000009">
    <property type="entry name" value="PQ loop repeat family protein"/>
    <property type="match status" value="1"/>
</dbReference>
<name>A0A167UZG3_9EURO</name>
<dbReference type="VEuPathDB" id="FungiDB:AAP_06217"/>
<keyword evidence="2 8" id="KW-0812">Transmembrane</keyword>
<dbReference type="SMART" id="SM00679">
    <property type="entry name" value="CTNS"/>
    <property type="match status" value="1"/>
</dbReference>
<reference evidence="9 10" key="1">
    <citation type="journal article" date="2016" name="Genome Biol. Evol.">
        <title>Divergent and convergent evolution of fungal pathogenicity.</title>
        <authorList>
            <person name="Shang Y."/>
            <person name="Xiao G."/>
            <person name="Zheng P."/>
            <person name="Cen K."/>
            <person name="Zhan S."/>
            <person name="Wang C."/>
        </authorList>
    </citation>
    <scope>NUCLEOTIDE SEQUENCE [LARGE SCALE GENOMIC DNA]</scope>
    <source>
        <strain evidence="9 10">ARSEF 7405</strain>
    </source>
</reference>
<evidence type="ECO:0000256" key="5">
    <source>
        <dbReference type="ARBA" id="ARBA00038039"/>
    </source>
</evidence>
<evidence type="ECO:0000256" key="2">
    <source>
        <dbReference type="ARBA" id="ARBA00022692"/>
    </source>
</evidence>
<feature type="transmembrane region" description="Helical" evidence="8">
    <location>
        <begin position="67"/>
        <end position="89"/>
    </location>
</feature>
<dbReference type="EMBL" id="AZGZ01000047">
    <property type="protein sequence ID" value="KZZ86815.1"/>
    <property type="molecule type" value="Genomic_DNA"/>
</dbReference>
<evidence type="ECO:0000256" key="3">
    <source>
        <dbReference type="ARBA" id="ARBA00022989"/>
    </source>
</evidence>
<feature type="compositionally biased region" description="Acidic residues" evidence="7">
    <location>
        <begin position="242"/>
        <end position="252"/>
    </location>
</feature>
<dbReference type="InterPro" id="IPR051415">
    <property type="entry name" value="LAAT-1"/>
</dbReference>
<keyword evidence="10" id="KW-1185">Reference proteome</keyword>
<comment type="similarity">
    <text evidence="5">Belongs to the laat-1 family.</text>
</comment>
<accession>A0A167UZG3</accession>
<dbReference type="Pfam" id="PF04193">
    <property type="entry name" value="PQ-loop"/>
    <property type="match status" value="1"/>
</dbReference>
<keyword evidence="3 8" id="KW-1133">Transmembrane helix</keyword>
<proteinExistence type="inferred from homology"/>
<dbReference type="GO" id="GO:0000329">
    <property type="term" value="C:fungal-type vacuole membrane"/>
    <property type="evidence" value="ECO:0007669"/>
    <property type="project" value="TreeGrafter"/>
</dbReference>
<dbReference type="OrthoDB" id="8048523at2759"/>
<keyword evidence="4 8" id="KW-0472">Membrane</keyword>
<evidence type="ECO:0000313" key="9">
    <source>
        <dbReference type="EMBL" id="KZZ86815.1"/>
    </source>
</evidence>
<sequence>MPTTPALISSALGTLSIVTWLFAQLPQVYENHKLKSTAGLSVYFLTVWCLGDSTNLVGAMMTGQASWQVMLAAYYTCVDLTLVFQYWWYTHVKPQKLRKLRAALSESNAGIVSGYPLGDGRSQTQHSWPNGQTMARDDEMVETSAGNREIIQASQPRVRPSNPLPQALLASSICVAGANAAPISGSPISMSQAGSIVARSTTLATVLAGQSLQHEIAVGIQFLLYNKTTELVLHGERIMDSSDSEDGDDEPDEYRRHHHHTKSKAVNISGWMRGWIPSLPGSVPRSAEVQERQLLLAPHEQPYGTHH</sequence>
<evidence type="ECO:0000256" key="1">
    <source>
        <dbReference type="ARBA" id="ARBA00004141"/>
    </source>
</evidence>
<feature type="region of interest" description="Disordered" evidence="7">
    <location>
        <begin position="238"/>
        <end position="263"/>
    </location>
</feature>
<protein>
    <submittedName>
        <fullName evidence="9">PQ loop repeat protein</fullName>
    </submittedName>
</protein>
<dbReference type="Proteomes" id="UP000242877">
    <property type="component" value="Unassembled WGS sequence"/>
</dbReference>
<feature type="transmembrane region" description="Helical" evidence="8">
    <location>
        <begin position="6"/>
        <end position="25"/>
    </location>
</feature>
<evidence type="ECO:0000256" key="7">
    <source>
        <dbReference type="SAM" id="MobiDB-lite"/>
    </source>
</evidence>
<dbReference type="AlphaFoldDB" id="A0A167UZG3"/>
<evidence type="ECO:0000256" key="8">
    <source>
        <dbReference type="SAM" id="Phobius"/>
    </source>
</evidence>
<organism evidence="9 10">
    <name type="scientific">Ascosphaera apis ARSEF 7405</name>
    <dbReference type="NCBI Taxonomy" id="392613"/>
    <lineage>
        <taxon>Eukaryota</taxon>
        <taxon>Fungi</taxon>
        <taxon>Dikarya</taxon>
        <taxon>Ascomycota</taxon>
        <taxon>Pezizomycotina</taxon>
        <taxon>Eurotiomycetes</taxon>
        <taxon>Eurotiomycetidae</taxon>
        <taxon>Onygenales</taxon>
        <taxon>Ascosphaeraceae</taxon>
        <taxon>Ascosphaera</taxon>
    </lineage>
</organism>
<comment type="caution">
    <text evidence="9">The sequence shown here is derived from an EMBL/GenBank/DDBJ whole genome shotgun (WGS) entry which is preliminary data.</text>
</comment>
<comment type="subcellular location">
    <subcellularLocation>
        <location evidence="1">Membrane</location>
        <topology evidence="1">Multi-pass membrane protein</topology>
    </subcellularLocation>
</comment>
<dbReference type="GO" id="GO:0034488">
    <property type="term" value="P:basic amino acid transmembrane export from vacuole"/>
    <property type="evidence" value="ECO:0007669"/>
    <property type="project" value="TreeGrafter"/>
</dbReference>
<dbReference type="GO" id="GO:0015174">
    <property type="term" value="F:basic amino acid transmembrane transporter activity"/>
    <property type="evidence" value="ECO:0007669"/>
    <property type="project" value="TreeGrafter"/>
</dbReference>
<evidence type="ECO:0000256" key="6">
    <source>
        <dbReference type="ARBA" id="ARBA00050768"/>
    </source>
</evidence>
<dbReference type="InterPro" id="IPR006603">
    <property type="entry name" value="PQ-loop_rpt"/>
</dbReference>
<evidence type="ECO:0000313" key="10">
    <source>
        <dbReference type="Proteomes" id="UP000242877"/>
    </source>
</evidence>
<dbReference type="PANTHER" id="PTHR16201:SF34">
    <property type="entry name" value="LYSOSOMAL AMINO ACID TRANSPORTER 1"/>
    <property type="match status" value="1"/>
</dbReference>
<comment type="catalytic activity">
    <reaction evidence="6">
        <text>L-histidine(out) + L-arginine(in) = L-histidine(in) + L-arginine(out)</text>
        <dbReference type="Rhea" id="RHEA:71063"/>
        <dbReference type="ChEBI" id="CHEBI:32682"/>
        <dbReference type="ChEBI" id="CHEBI:57595"/>
    </reaction>
</comment>
<dbReference type="PANTHER" id="PTHR16201">
    <property type="entry name" value="SEVEN TRANSMEMBRANE PROTEIN 1-RELATED"/>
    <property type="match status" value="1"/>
</dbReference>